<evidence type="ECO:0000256" key="4">
    <source>
        <dbReference type="ARBA" id="ARBA00022692"/>
    </source>
</evidence>
<dbReference type="Pfam" id="PF03345">
    <property type="entry name" value="OST48_N"/>
    <property type="match status" value="1"/>
</dbReference>
<feature type="transmembrane region" description="Helical" evidence="8">
    <location>
        <begin position="414"/>
        <end position="436"/>
    </location>
</feature>
<keyword evidence="6 8" id="KW-1133">Transmembrane helix</keyword>
<comment type="similarity">
    <text evidence="3 8">Belongs to the DDOST 48 kDa subunit family.</text>
</comment>
<dbReference type="OrthoDB" id="29105at2759"/>
<dbReference type="AlphaFoldDB" id="A0A9Q5I4I9"/>
<dbReference type="GO" id="GO:0008250">
    <property type="term" value="C:oligosaccharyltransferase complex"/>
    <property type="evidence" value="ECO:0007669"/>
    <property type="project" value="TreeGrafter"/>
</dbReference>
<feature type="domain" description="OST48 middle" evidence="10">
    <location>
        <begin position="292"/>
        <end position="436"/>
    </location>
</feature>
<keyword evidence="12" id="KW-1185">Reference proteome</keyword>
<evidence type="ECO:0000313" key="11">
    <source>
        <dbReference type="EMBL" id="OCB91364.1"/>
    </source>
</evidence>
<dbReference type="PANTHER" id="PTHR10830">
    <property type="entry name" value="DOLICHYL-DIPHOSPHOOLIGOSACCHARIDE--PROTEIN GLYCOSYLTRANSFERASE 48 KDA SUBUNIT"/>
    <property type="match status" value="1"/>
</dbReference>
<evidence type="ECO:0000259" key="9">
    <source>
        <dbReference type="Pfam" id="PF03345"/>
    </source>
</evidence>
<dbReference type="InterPro" id="IPR055457">
    <property type="entry name" value="OST48_N"/>
</dbReference>
<keyword evidence="7 8" id="KW-0472">Membrane</keyword>
<evidence type="ECO:0000256" key="3">
    <source>
        <dbReference type="ARBA" id="ARBA00008743"/>
    </source>
</evidence>
<dbReference type="GO" id="GO:0018279">
    <property type="term" value="P:protein N-linked glycosylation via asparagine"/>
    <property type="evidence" value="ECO:0007669"/>
    <property type="project" value="UniProtKB-UniRule"/>
</dbReference>
<evidence type="ECO:0000313" key="12">
    <source>
        <dbReference type="Proteomes" id="UP000757232"/>
    </source>
</evidence>
<feature type="signal peptide" evidence="8">
    <location>
        <begin position="1"/>
        <end position="21"/>
    </location>
</feature>
<reference evidence="11" key="1">
    <citation type="submission" date="2016-06" db="EMBL/GenBank/DDBJ databases">
        <title>Draft Genome sequence of the fungus Inonotus baumii.</title>
        <authorList>
            <person name="Zhu H."/>
            <person name="Lin W."/>
        </authorList>
    </citation>
    <scope>NUCLEOTIDE SEQUENCE</scope>
    <source>
        <strain evidence="11">821</strain>
    </source>
</reference>
<dbReference type="Proteomes" id="UP000757232">
    <property type="component" value="Unassembled WGS sequence"/>
</dbReference>
<feature type="chain" id="PRO_5040528325" description="Dolichyl-diphosphooligosaccharide--protein glycosyltransferase subunit WBP1" evidence="8">
    <location>
        <begin position="22"/>
        <end position="451"/>
    </location>
</feature>
<keyword evidence="5 8" id="KW-0256">Endoplasmic reticulum</keyword>
<comment type="subunit">
    <text evidence="8">Component of the oligosaccharyltransferase (OST) complex.</text>
</comment>
<evidence type="ECO:0000256" key="8">
    <source>
        <dbReference type="RuleBase" id="RU361142"/>
    </source>
</evidence>
<evidence type="ECO:0000256" key="6">
    <source>
        <dbReference type="ARBA" id="ARBA00022989"/>
    </source>
</evidence>
<evidence type="ECO:0000256" key="2">
    <source>
        <dbReference type="ARBA" id="ARBA00004922"/>
    </source>
</evidence>
<comment type="pathway">
    <text evidence="2 8">Protein modification; protein glycosylation.</text>
</comment>
<comment type="subcellular location">
    <subcellularLocation>
        <location evidence="8">Endoplasmic reticulum membrane</location>
        <topology evidence="8">Single-pass type I membrane protein</topology>
    </subcellularLocation>
    <subcellularLocation>
        <location evidence="1">Membrane</location>
        <topology evidence="1">Single-pass type I membrane protein</topology>
    </subcellularLocation>
</comment>
<dbReference type="Pfam" id="PF23358">
    <property type="entry name" value="OST48_MD"/>
    <property type="match status" value="1"/>
</dbReference>
<dbReference type="InterPro" id="IPR055459">
    <property type="entry name" value="OST48_MD"/>
</dbReference>
<evidence type="ECO:0000256" key="7">
    <source>
        <dbReference type="ARBA" id="ARBA00023136"/>
    </source>
</evidence>
<keyword evidence="8" id="KW-0732">Signal</keyword>
<comment type="caution">
    <text evidence="11">The sequence shown here is derived from an EMBL/GenBank/DDBJ whole genome shotgun (WGS) entry which is preliminary data.</text>
</comment>
<accession>A0A9Q5I4I9</accession>
<dbReference type="PANTHER" id="PTHR10830:SF0">
    <property type="entry name" value="DOLICHYL-DIPHOSPHOOLIGOSACCHARIDE--PROTEIN GLYCOSYLTRANSFERASE 48 KDA SUBUNIT"/>
    <property type="match status" value="1"/>
</dbReference>
<name>A0A9Q5I4I9_SANBA</name>
<gene>
    <name evidence="11" type="ORF">A7U60_g1403</name>
</gene>
<organism evidence="11 12">
    <name type="scientific">Sanghuangporus baumii</name>
    <name type="common">Phellinus baumii</name>
    <dbReference type="NCBI Taxonomy" id="108892"/>
    <lineage>
        <taxon>Eukaryota</taxon>
        <taxon>Fungi</taxon>
        <taxon>Dikarya</taxon>
        <taxon>Basidiomycota</taxon>
        <taxon>Agaricomycotina</taxon>
        <taxon>Agaricomycetes</taxon>
        <taxon>Hymenochaetales</taxon>
        <taxon>Hymenochaetaceae</taxon>
        <taxon>Sanghuangporus</taxon>
    </lineage>
</organism>
<evidence type="ECO:0000259" key="10">
    <source>
        <dbReference type="Pfam" id="PF23358"/>
    </source>
</evidence>
<protein>
    <recommendedName>
        <fullName evidence="8">Dolichyl-diphosphooligosaccharide--protein glycosyltransferase subunit WBP1</fullName>
        <shortName evidence="8">Oligosaccharyl transferase subunit WBP1</shortName>
    </recommendedName>
</protein>
<dbReference type="EMBL" id="LNZH02000092">
    <property type="protein sequence ID" value="OCB91364.1"/>
    <property type="molecule type" value="Genomic_DNA"/>
</dbReference>
<keyword evidence="4 8" id="KW-0812">Transmembrane</keyword>
<dbReference type="InterPro" id="IPR005013">
    <property type="entry name" value="DDOST_48_kDa_subunit"/>
</dbReference>
<evidence type="ECO:0000256" key="1">
    <source>
        <dbReference type="ARBA" id="ARBA00004479"/>
    </source>
</evidence>
<evidence type="ECO:0000256" key="5">
    <source>
        <dbReference type="ARBA" id="ARBA00022824"/>
    </source>
</evidence>
<feature type="domain" description="OST48 N-terminal" evidence="9">
    <location>
        <begin position="29"/>
        <end position="274"/>
    </location>
</feature>
<proteinExistence type="inferred from homology"/>
<comment type="function">
    <text evidence="8">Subunit of the oligosaccharyl transferase (OST) complex that catalyzes the initial transfer of a defined glycan (Glc(3)Man(9)GlcNAc(2) in eukaryotes) from the lipid carrier dolichol-pyrophosphate to an asparagine residue within an Asn-X-Ser/Thr consensus motif in nascent polypeptide chains, the first step in protein N-glycosylation. N-glycosylation occurs cotranslationally and the complex associates with the Sec61 complex at the channel-forming translocon complex that mediates protein translocation across the endoplasmic reticulum (ER).</text>
</comment>
<sequence>MRRWLALAVALLTYAIGITYAKSATGDSVLVVLEKDLDKKQFSKFFAGLEERGFKLTFREPKAKAPLVIEDDVPQFSHVVFFTPTTKSFAPDLTPQNIVSLLSSGVNMLFTLSPTQTPLTALASEFSLIPTPPNTPLISHFSARDGDGPHTDIRVSVPQDHPVLSPGIPPVLFEGVPHAYALNPLLVPILRAPPEAFASDSENDSGSDSIVDAAEKGGEGLWAGSQLGLVTGFQTRDGNGRAVWAGSISLFSDDSAKKEGYGNLRFVQDVAKWVFQETNVLRIEGALHRHADANETDVFPERYKINDQVRYVVYISKWNPDTGEWELYSGLSDLQLEFTMLDPHIRTALPADKCISGRCSGAYSASFRAPDRHGVFKFVLDYKRRGWTFLHSAITVPVIPPRHDQYPRFLSAAWPYYAGTISTSAGFVLFATLWLVGGGVEREVKKGKKTE</sequence>